<dbReference type="CDD" id="cd06171">
    <property type="entry name" value="Sigma70_r4"/>
    <property type="match status" value="1"/>
</dbReference>
<dbReference type="Gene3D" id="1.10.1740.10">
    <property type="match status" value="1"/>
</dbReference>
<dbReference type="Pfam" id="PF08281">
    <property type="entry name" value="Sigma70_r4_2"/>
    <property type="match status" value="1"/>
</dbReference>
<evidence type="ECO:0000313" key="7">
    <source>
        <dbReference type="EMBL" id="QGY42571.1"/>
    </source>
</evidence>
<evidence type="ECO:0000256" key="3">
    <source>
        <dbReference type="ARBA" id="ARBA00023082"/>
    </source>
</evidence>
<comment type="similarity">
    <text evidence="1">Belongs to the sigma-70 factor family. ECF subfamily.</text>
</comment>
<dbReference type="EMBL" id="CP046401">
    <property type="protein sequence ID" value="QGY42571.1"/>
    <property type="molecule type" value="Genomic_DNA"/>
</dbReference>
<evidence type="ECO:0000256" key="1">
    <source>
        <dbReference type="ARBA" id="ARBA00010641"/>
    </source>
</evidence>
<dbReference type="SUPFAM" id="SSF88659">
    <property type="entry name" value="Sigma3 and sigma4 domains of RNA polymerase sigma factors"/>
    <property type="match status" value="1"/>
</dbReference>
<dbReference type="Pfam" id="PF04542">
    <property type="entry name" value="Sigma70_r2"/>
    <property type="match status" value="1"/>
</dbReference>
<dbReference type="NCBIfam" id="TIGR02937">
    <property type="entry name" value="sigma70-ECF"/>
    <property type="match status" value="1"/>
</dbReference>
<dbReference type="InterPro" id="IPR013325">
    <property type="entry name" value="RNA_pol_sigma_r2"/>
</dbReference>
<dbReference type="SUPFAM" id="SSF88946">
    <property type="entry name" value="Sigma2 domain of RNA polymerase sigma factors"/>
    <property type="match status" value="1"/>
</dbReference>
<gene>
    <name evidence="7" type="ORF">GM418_02560</name>
</gene>
<dbReference type="Gene3D" id="1.10.10.10">
    <property type="entry name" value="Winged helix-like DNA-binding domain superfamily/Winged helix DNA-binding domain"/>
    <property type="match status" value="1"/>
</dbReference>
<keyword evidence="4" id="KW-0804">Transcription</keyword>
<name>A0A6I6JJW0_9BACT</name>
<dbReference type="PANTHER" id="PTHR43133">
    <property type="entry name" value="RNA POLYMERASE ECF-TYPE SIGMA FACTO"/>
    <property type="match status" value="1"/>
</dbReference>
<keyword evidence="2" id="KW-0805">Transcription regulation</keyword>
<dbReference type="Proteomes" id="UP000428260">
    <property type="component" value="Chromosome"/>
</dbReference>
<dbReference type="InterPro" id="IPR014284">
    <property type="entry name" value="RNA_pol_sigma-70_dom"/>
</dbReference>
<dbReference type="GO" id="GO:0016987">
    <property type="term" value="F:sigma factor activity"/>
    <property type="evidence" value="ECO:0007669"/>
    <property type="project" value="UniProtKB-KW"/>
</dbReference>
<feature type="domain" description="RNA polymerase sigma factor 70 region 4 type 2" evidence="6">
    <location>
        <begin position="104"/>
        <end position="156"/>
    </location>
</feature>
<dbReference type="PANTHER" id="PTHR43133:SF46">
    <property type="entry name" value="RNA POLYMERASE SIGMA-70 FACTOR ECF SUBFAMILY"/>
    <property type="match status" value="1"/>
</dbReference>
<dbReference type="GO" id="GO:0003677">
    <property type="term" value="F:DNA binding"/>
    <property type="evidence" value="ECO:0007669"/>
    <property type="project" value="InterPro"/>
</dbReference>
<protein>
    <submittedName>
        <fullName evidence="7">RNA polymerase sigma-70 factor</fullName>
    </submittedName>
</protein>
<dbReference type="InterPro" id="IPR007627">
    <property type="entry name" value="RNA_pol_sigma70_r2"/>
</dbReference>
<dbReference type="AlphaFoldDB" id="A0A6I6JJW0"/>
<dbReference type="RefSeq" id="WP_158862838.1">
    <property type="nucleotide sequence ID" value="NZ_CP046401.1"/>
</dbReference>
<evidence type="ECO:0000313" key="8">
    <source>
        <dbReference type="Proteomes" id="UP000428260"/>
    </source>
</evidence>
<evidence type="ECO:0000256" key="4">
    <source>
        <dbReference type="ARBA" id="ARBA00023163"/>
    </source>
</evidence>
<evidence type="ECO:0000259" key="5">
    <source>
        <dbReference type="Pfam" id="PF04542"/>
    </source>
</evidence>
<evidence type="ECO:0000259" key="6">
    <source>
        <dbReference type="Pfam" id="PF08281"/>
    </source>
</evidence>
<keyword evidence="8" id="KW-1185">Reference proteome</keyword>
<organism evidence="7 8">
    <name type="scientific">Maribellus comscasis</name>
    <dbReference type="NCBI Taxonomy" id="2681766"/>
    <lineage>
        <taxon>Bacteria</taxon>
        <taxon>Pseudomonadati</taxon>
        <taxon>Bacteroidota</taxon>
        <taxon>Bacteroidia</taxon>
        <taxon>Marinilabiliales</taxon>
        <taxon>Prolixibacteraceae</taxon>
        <taxon>Maribellus</taxon>
    </lineage>
</organism>
<dbReference type="GO" id="GO:0006352">
    <property type="term" value="P:DNA-templated transcription initiation"/>
    <property type="evidence" value="ECO:0007669"/>
    <property type="project" value="InterPro"/>
</dbReference>
<reference evidence="7 8" key="1">
    <citation type="submission" date="2019-11" db="EMBL/GenBank/DDBJ databases">
        <authorList>
            <person name="Zheng R.K."/>
            <person name="Sun C.M."/>
        </authorList>
    </citation>
    <scope>NUCLEOTIDE SEQUENCE [LARGE SCALE GENOMIC DNA]</scope>
    <source>
        <strain evidence="7 8">WC007</strain>
    </source>
</reference>
<dbReference type="NCBIfam" id="TIGR02985">
    <property type="entry name" value="Sig70_bacteroi1"/>
    <property type="match status" value="1"/>
</dbReference>
<dbReference type="InterPro" id="IPR014327">
    <property type="entry name" value="RNA_pol_sigma70_bacteroid"/>
</dbReference>
<keyword evidence="3" id="KW-0731">Sigma factor</keyword>
<dbReference type="InterPro" id="IPR013249">
    <property type="entry name" value="RNA_pol_sigma70_r4_t2"/>
</dbReference>
<accession>A0A6I6JJW0</accession>
<sequence>MTDFDQIFQSYYHSLFLYGKKFINNENDVYDILQEIFMVVWENKKYKLEDAHLKSYLFNSVRNSCLNYHRHRAVVNKHKGYEVFKELNFYKSGEKSLIEKEDLNNIYEAISLLKEDYKEVIELSRFEGLKNKEIAEKLNIPLRTVETRLFRALSALKKMLTQRQIFILVNMIFESD</sequence>
<dbReference type="InterPro" id="IPR039425">
    <property type="entry name" value="RNA_pol_sigma-70-like"/>
</dbReference>
<proteinExistence type="inferred from homology"/>
<dbReference type="InterPro" id="IPR013324">
    <property type="entry name" value="RNA_pol_sigma_r3/r4-like"/>
</dbReference>
<dbReference type="KEGG" id="mcos:GM418_02560"/>
<evidence type="ECO:0000256" key="2">
    <source>
        <dbReference type="ARBA" id="ARBA00023015"/>
    </source>
</evidence>
<dbReference type="InterPro" id="IPR036388">
    <property type="entry name" value="WH-like_DNA-bd_sf"/>
</dbReference>
<feature type="domain" description="RNA polymerase sigma-70 region 2" evidence="5">
    <location>
        <begin position="8"/>
        <end position="72"/>
    </location>
</feature>